<dbReference type="WBParaSite" id="maker-uti_cns_0004475-snap-gene-0.9-mRNA-1">
    <property type="protein sequence ID" value="maker-uti_cns_0004475-snap-gene-0.9-mRNA-1"/>
    <property type="gene ID" value="maker-uti_cns_0004475-snap-gene-0.9"/>
</dbReference>
<feature type="chain" id="PRO_5011394986" evidence="1">
    <location>
        <begin position="25"/>
        <end position="136"/>
    </location>
</feature>
<protein>
    <submittedName>
        <fullName evidence="3 4">Epidermal patterning factor-like protein</fullName>
    </submittedName>
</protein>
<evidence type="ECO:0000313" key="2">
    <source>
        <dbReference type="Proteomes" id="UP000095280"/>
    </source>
</evidence>
<sequence length="136" mass="15025">MHIKPSSAGLAALHLALLLLYVSADKVESVRDDKAASVEDKIDSGFDILVPVSEPERRKICSKCADCLMCASDAAGFEDGIDAFPVAAGSKFEIHWTDSDPVAENRRKRIVDLTRPARYHCGKCPTCYCYYRAWRG</sequence>
<keyword evidence="1" id="KW-0732">Signal</keyword>
<dbReference type="AlphaFoldDB" id="A0A1I8H4Z4"/>
<evidence type="ECO:0000256" key="1">
    <source>
        <dbReference type="SAM" id="SignalP"/>
    </source>
</evidence>
<evidence type="ECO:0000313" key="4">
    <source>
        <dbReference type="WBParaSite" id="maker-uti_cns_0047929-snap-gene-0.5-mRNA-1"/>
    </source>
</evidence>
<organism evidence="2 3">
    <name type="scientific">Macrostomum lignano</name>
    <dbReference type="NCBI Taxonomy" id="282301"/>
    <lineage>
        <taxon>Eukaryota</taxon>
        <taxon>Metazoa</taxon>
        <taxon>Spiralia</taxon>
        <taxon>Lophotrochozoa</taxon>
        <taxon>Platyhelminthes</taxon>
        <taxon>Rhabditophora</taxon>
        <taxon>Macrostomorpha</taxon>
        <taxon>Macrostomida</taxon>
        <taxon>Macrostomidae</taxon>
        <taxon>Macrostomum</taxon>
    </lineage>
</organism>
<dbReference type="WBParaSite" id="maker-uti_cns_0047929-snap-gene-0.5-mRNA-1">
    <property type="protein sequence ID" value="maker-uti_cns_0047929-snap-gene-0.5-mRNA-1"/>
    <property type="gene ID" value="maker-uti_cns_0047929-snap-gene-0.5"/>
</dbReference>
<reference evidence="3 4" key="1">
    <citation type="submission" date="2016-11" db="UniProtKB">
        <authorList>
            <consortium name="WormBaseParasite"/>
        </authorList>
    </citation>
    <scope>IDENTIFICATION</scope>
</reference>
<proteinExistence type="predicted"/>
<feature type="signal peptide" evidence="1">
    <location>
        <begin position="1"/>
        <end position="24"/>
    </location>
</feature>
<name>A0A1I8H4Z4_9PLAT</name>
<evidence type="ECO:0000313" key="3">
    <source>
        <dbReference type="WBParaSite" id="maker-uti_cns_0004475-snap-gene-0.9-mRNA-1"/>
    </source>
</evidence>
<accession>A0A1I8H4Z4</accession>
<dbReference type="Proteomes" id="UP000095280">
    <property type="component" value="Unplaced"/>
</dbReference>
<keyword evidence="2" id="KW-1185">Reference proteome</keyword>